<comment type="caution">
    <text evidence="1">The sequence shown here is derived from an EMBL/GenBank/DDBJ whole genome shotgun (WGS) entry which is preliminary data.</text>
</comment>
<dbReference type="AlphaFoldDB" id="A0A1B6NVE3"/>
<feature type="non-terminal residue" evidence="1">
    <location>
        <position position="1"/>
    </location>
</feature>
<proteinExistence type="predicted"/>
<gene>
    <name evidence="1" type="ORF">MGSAQ_001177</name>
</gene>
<protein>
    <submittedName>
        <fullName evidence="1">Uncharacterized protein</fullName>
    </submittedName>
</protein>
<organism evidence="1">
    <name type="scientific">marine sediment metagenome</name>
    <dbReference type="NCBI Taxonomy" id="412755"/>
    <lineage>
        <taxon>unclassified sequences</taxon>
        <taxon>metagenomes</taxon>
        <taxon>ecological metagenomes</taxon>
    </lineage>
</organism>
<sequence>DTHPTLTKYSFGQTLTLLSQSTASDRHSPYSHKVQFQTGTRPTLTKYSFRQALALLV</sequence>
<name>A0A1B6NVE3_9ZZZZ</name>
<dbReference type="EMBL" id="AYSL01000618">
    <property type="protein sequence ID" value="KTF07328.1"/>
    <property type="molecule type" value="Genomic_DNA"/>
</dbReference>
<evidence type="ECO:0000313" key="1">
    <source>
        <dbReference type="EMBL" id="KTF07328.1"/>
    </source>
</evidence>
<accession>A0A1B6NVE3</accession>
<reference evidence="1" key="1">
    <citation type="submission" date="2013-11" db="EMBL/GenBank/DDBJ databases">
        <title>Microbial diversity, functional groups and degradation webs in Northern and Southern Mediterranean and Red Sea marine crude oil polluted sites.</title>
        <authorList>
            <person name="Daffonchio D."/>
            <person name="Mapelli F."/>
            <person name="Ferrer M."/>
            <person name="Richter M."/>
            <person name="Cherif A."/>
            <person name="Malkawi H.I."/>
            <person name="Yakimov M.M."/>
            <person name="Abdel-Fattah Y.R."/>
            <person name="Blaghen M."/>
            <person name="Golyshin P.N."/>
            <person name="Kalogerakis N."/>
            <person name="Boon N."/>
            <person name="Magagnini M."/>
            <person name="Fava F."/>
        </authorList>
    </citation>
    <scope>NUCLEOTIDE SEQUENCE</scope>
</reference>